<accession>A0AAV4TPA0</accession>
<organism evidence="1 2">
    <name type="scientific">Caerostris darwini</name>
    <dbReference type="NCBI Taxonomy" id="1538125"/>
    <lineage>
        <taxon>Eukaryota</taxon>
        <taxon>Metazoa</taxon>
        <taxon>Ecdysozoa</taxon>
        <taxon>Arthropoda</taxon>
        <taxon>Chelicerata</taxon>
        <taxon>Arachnida</taxon>
        <taxon>Araneae</taxon>
        <taxon>Araneomorphae</taxon>
        <taxon>Entelegynae</taxon>
        <taxon>Araneoidea</taxon>
        <taxon>Araneidae</taxon>
        <taxon>Caerostris</taxon>
    </lineage>
</organism>
<proteinExistence type="predicted"/>
<name>A0AAV4TPA0_9ARAC</name>
<evidence type="ECO:0000313" key="1">
    <source>
        <dbReference type="EMBL" id="GIY48413.1"/>
    </source>
</evidence>
<evidence type="ECO:0000313" key="2">
    <source>
        <dbReference type="Proteomes" id="UP001054837"/>
    </source>
</evidence>
<keyword evidence="2" id="KW-1185">Reference proteome</keyword>
<comment type="caution">
    <text evidence="1">The sequence shown here is derived from an EMBL/GenBank/DDBJ whole genome shotgun (WGS) entry which is preliminary data.</text>
</comment>
<sequence length="82" mass="8895">MTQFAKRYKEEGTPQWESPFPAICRGSSARSAPVVAGGRRLNTCCPQHVDDVRRSQHDPRVAITECGEGCALILNDAFGGSC</sequence>
<dbReference type="AlphaFoldDB" id="A0AAV4TPA0"/>
<reference evidence="1 2" key="1">
    <citation type="submission" date="2021-06" db="EMBL/GenBank/DDBJ databases">
        <title>Caerostris darwini draft genome.</title>
        <authorList>
            <person name="Kono N."/>
            <person name="Arakawa K."/>
        </authorList>
    </citation>
    <scope>NUCLEOTIDE SEQUENCE [LARGE SCALE GENOMIC DNA]</scope>
</reference>
<dbReference type="EMBL" id="BPLQ01010102">
    <property type="protein sequence ID" value="GIY48413.1"/>
    <property type="molecule type" value="Genomic_DNA"/>
</dbReference>
<gene>
    <name evidence="1" type="ORF">CDAR_21031</name>
</gene>
<protein>
    <submittedName>
        <fullName evidence="1">Uncharacterized protein</fullName>
    </submittedName>
</protein>
<dbReference type="Proteomes" id="UP001054837">
    <property type="component" value="Unassembled WGS sequence"/>
</dbReference>